<reference evidence="2 3" key="1">
    <citation type="journal article" date="2024" name="Nat. Commun.">
        <title>Phylogenomics reveals the evolutionary origins of lichenization in chlorophyte algae.</title>
        <authorList>
            <person name="Puginier C."/>
            <person name="Libourel C."/>
            <person name="Otte J."/>
            <person name="Skaloud P."/>
            <person name="Haon M."/>
            <person name="Grisel S."/>
            <person name="Petersen M."/>
            <person name="Berrin J.G."/>
            <person name="Delaux P.M."/>
            <person name="Dal Grande F."/>
            <person name="Keller J."/>
        </authorList>
    </citation>
    <scope>NUCLEOTIDE SEQUENCE [LARGE SCALE GENOMIC DNA]</scope>
    <source>
        <strain evidence="2 3">SAG 2145</strain>
    </source>
</reference>
<feature type="compositionally biased region" description="Basic residues" evidence="1">
    <location>
        <begin position="58"/>
        <end position="72"/>
    </location>
</feature>
<evidence type="ECO:0000256" key="1">
    <source>
        <dbReference type="SAM" id="MobiDB-lite"/>
    </source>
</evidence>
<accession>A0AAW1S1U8</accession>
<organism evidence="2 3">
    <name type="scientific">Apatococcus lobatus</name>
    <dbReference type="NCBI Taxonomy" id="904363"/>
    <lineage>
        <taxon>Eukaryota</taxon>
        <taxon>Viridiplantae</taxon>
        <taxon>Chlorophyta</taxon>
        <taxon>core chlorophytes</taxon>
        <taxon>Trebouxiophyceae</taxon>
        <taxon>Chlorellales</taxon>
        <taxon>Chlorellaceae</taxon>
        <taxon>Apatococcus</taxon>
    </lineage>
</organism>
<feature type="compositionally biased region" description="Basic residues" evidence="1">
    <location>
        <begin position="1"/>
        <end position="10"/>
    </location>
</feature>
<protein>
    <submittedName>
        <fullName evidence="2">Uncharacterized protein</fullName>
    </submittedName>
</protein>
<proteinExistence type="predicted"/>
<feature type="region of interest" description="Disordered" evidence="1">
    <location>
        <begin position="1"/>
        <end position="72"/>
    </location>
</feature>
<evidence type="ECO:0000313" key="3">
    <source>
        <dbReference type="Proteomes" id="UP001438707"/>
    </source>
</evidence>
<evidence type="ECO:0000313" key="2">
    <source>
        <dbReference type="EMBL" id="KAK9839941.1"/>
    </source>
</evidence>
<dbReference type="AlphaFoldDB" id="A0AAW1S1U8"/>
<dbReference type="Proteomes" id="UP001438707">
    <property type="component" value="Unassembled WGS sequence"/>
</dbReference>
<comment type="caution">
    <text evidence="2">The sequence shown here is derived from an EMBL/GenBank/DDBJ whole genome shotgun (WGS) entry which is preliminary data.</text>
</comment>
<sequence length="162" mass="17601">MGKSKSKSKATRCDSAMAVDEPSWTVPASGVDMDTSAGNAPAQEQEISLAAPGGPKQRAQRGKSSRNQKLRRALRLDKALSVADKKVSKRLQPHACHLYQLVAGMLGRCWRLWSLKGHGVAAACVAPLQRTSCVGQWQLDDSRMDLKDGEHAQHNQQLPDCS</sequence>
<name>A0AAW1S1U8_9CHLO</name>
<gene>
    <name evidence="2" type="ORF">WJX74_000800</name>
</gene>
<dbReference type="EMBL" id="JALJOS010000004">
    <property type="protein sequence ID" value="KAK9839941.1"/>
    <property type="molecule type" value="Genomic_DNA"/>
</dbReference>
<keyword evidence="3" id="KW-1185">Reference proteome</keyword>